<dbReference type="Pfam" id="PF00483">
    <property type="entry name" value="NTP_transferase"/>
    <property type="match status" value="1"/>
</dbReference>
<dbReference type="Proteomes" id="UP001595872">
    <property type="component" value="Unassembled WGS sequence"/>
</dbReference>
<comment type="cofactor">
    <cofactor evidence="1">
        <name>Mg(2+)</name>
        <dbReference type="ChEBI" id="CHEBI:18420"/>
    </cofactor>
</comment>
<dbReference type="NCBIfam" id="TIGR01207">
    <property type="entry name" value="rmlA"/>
    <property type="match status" value="1"/>
</dbReference>
<dbReference type="PANTHER" id="PTHR43532:SF1">
    <property type="entry name" value="GLUCOSE-1-PHOSPHATE THYMIDYLYLTRANSFERASE 1"/>
    <property type="match status" value="1"/>
</dbReference>
<evidence type="ECO:0000256" key="7">
    <source>
        <dbReference type="ARBA" id="ARBA00022723"/>
    </source>
</evidence>
<dbReference type="PANTHER" id="PTHR43532">
    <property type="entry name" value="GLUCOSE-1-PHOSPHATE THYMIDYLYLTRANSFERASE"/>
    <property type="match status" value="1"/>
</dbReference>
<keyword evidence="6 10" id="KW-0548">Nucleotidyltransferase</keyword>
<protein>
    <recommendedName>
        <fullName evidence="4 10">Glucose-1-phosphate thymidylyltransferase</fullName>
        <ecNumber evidence="3 10">2.7.7.24</ecNumber>
    </recommendedName>
</protein>
<dbReference type="EC" id="2.7.7.24" evidence="3 10"/>
<dbReference type="EMBL" id="JBHSIT010000002">
    <property type="protein sequence ID" value="MFC4907534.1"/>
    <property type="molecule type" value="Genomic_DNA"/>
</dbReference>
<evidence type="ECO:0000256" key="6">
    <source>
        <dbReference type="ARBA" id="ARBA00022695"/>
    </source>
</evidence>
<keyword evidence="7 10" id="KW-0479">Metal-binding</keyword>
<evidence type="ECO:0000256" key="3">
    <source>
        <dbReference type="ARBA" id="ARBA00012461"/>
    </source>
</evidence>
<dbReference type="InterPro" id="IPR029044">
    <property type="entry name" value="Nucleotide-diphossugar_trans"/>
</dbReference>
<accession>A0ABV9TVD1</accession>
<evidence type="ECO:0000256" key="8">
    <source>
        <dbReference type="ARBA" id="ARBA00022842"/>
    </source>
</evidence>
<evidence type="ECO:0000256" key="10">
    <source>
        <dbReference type="RuleBase" id="RU003706"/>
    </source>
</evidence>
<evidence type="ECO:0000313" key="13">
    <source>
        <dbReference type="Proteomes" id="UP001595872"/>
    </source>
</evidence>
<evidence type="ECO:0000256" key="5">
    <source>
        <dbReference type="ARBA" id="ARBA00022679"/>
    </source>
</evidence>
<comment type="function">
    <text evidence="10">Catalyzes the formation of dTDP-glucose, from dTTP and glucose 1-phosphate, as well as its pyrophosphorolysis.</text>
</comment>
<comment type="catalytic activity">
    <reaction evidence="9 10">
        <text>dTTP + alpha-D-glucose 1-phosphate + H(+) = dTDP-alpha-D-glucose + diphosphate</text>
        <dbReference type="Rhea" id="RHEA:15225"/>
        <dbReference type="ChEBI" id="CHEBI:15378"/>
        <dbReference type="ChEBI" id="CHEBI:33019"/>
        <dbReference type="ChEBI" id="CHEBI:37568"/>
        <dbReference type="ChEBI" id="CHEBI:57477"/>
        <dbReference type="ChEBI" id="CHEBI:58601"/>
        <dbReference type="EC" id="2.7.7.24"/>
    </reaction>
</comment>
<evidence type="ECO:0000256" key="9">
    <source>
        <dbReference type="ARBA" id="ARBA00049336"/>
    </source>
</evidence>
<sequence>MRGIVLAGGNGTRLQPLSFVGSKQLAPCYDKPIIYYPLSMLMLAGISEVLIISRPDDLPQFRRLFGDGSDLGMSIAYTAQDEPRGIADAFLVGADHIRGEDNALILGDNLFHGANLPSLLRRSAAKLNGCVLFGHHVADPERFGVAEVDDEGRLVAIEEKPDRPRSNLAIPGLYFFDGGVVDVAKRLTPSARGELEITDVLRAYLAEGRADLAWLGRGVTWLDTGTHESLLEAALFVRDVQRRQGTRIGCVEEIAMHMGFITPDDCYRLGERMASSPYGRYVMDCARSYEKVPASARAAAGWT</sequence>
<evidence type="ECO:0000256" key="2">
    <source>
        <dbReference type="ARBA" id="ARBA00010480"/>
    </source>
</evidence>
<proteinExistence type="inferred from homology"/>
<keyword evidence="13" id="KW-1185">Reference proteome</keyword>
<dbReference type="GO" id="GO:0008879">
    <property type="term" value="F:glucose-1-phosphate thymidylyltransferase activity"/>
    <property type="evidence" value="ECO:0007669"/>
    <property type="project" value="UniProtKB-EC"/>
</dbReference>
<name>A0ABV9TVD1_9ACTN</name>
<dbReference type="Gene3D" id="3.90.550.10">
    <property type="entry name" value="Spore Coat Polysaccharide Biosynthesis Protein SpsA, Chain A"/>
    <property type="match status" value="1"/>
</dbReference>
<reference evidence="13" key="1">
    <citation type="journal article" date="2019" name="Int. J. Syst. Evol. Microbiol.">
        <title>The Global Catalogue of Microorganisms (GCM) 10K type strain sequencing project: providing services to taxonomists for standard genome sequencing and annotation.</title>
        <authorList>
            <consortium name="The Broad Institute Genomics Platform"/>
            <consortium name="The Broad Institute Genome Sequencing Center for Infectious Disease"/>
            <person name="Wu L."/>
            <person name="Ma J."/>
        </authorList>
    </citation>
    <scope>NUCLEOTIDE SEQUENCE [LARGE SCALE GENOMIC DNA]</scope>
    <source>
        <strain evidence="13">KLKA75</strain>
    </source>
</reference>
<gene>
    <name evidence="12" type="primary">rfbA</name>
    <name evidence="12" type="ORF">ACFPCY_09400</name>
</gene>
<feature type="domain" description="Nucleotidyl transferase" evidence="11">
    <location>
        <begin position="3"/>
        <end position="238"/>
    </location>
</feature>
<dbReference type="InterPro" id="IPR005907">
    <property type="entry name" value="G1P_thy_trans_s"/>
</dbReference>
<evidence type="ECO:0000313" key="12">
    <source>
        <dbReference type="EMBL" id="MFC4907534.1"/>
    </source>
</evidence>
<organism evidence="12 13">
    <name type="scientific">Actinomadura gamaensis</name>
    <dbReference type="NCBI Taxonomy" id="1763541"/>
    <lineage>
        <taxon>Bacteria</taxon>
        <taxon>Bacillati</taxon>
        <taxon>Actinomycetota</taxon>
        <taxon>Actinomycetes</taxon>
        <taxon>Streptosporangiales</taxon>
        <taxon>Thermomonosporaceae</taxon>
        <taxon>Actinomadura</taxon>
    </lineage>
</organism>
<dbReference type="SUPFAM" id="SSF53448">
    <property type="entry name" value="Nucleotide-diphospho-sugar transferases"/>
    <property type="match status" value="1"/>
</dbReference>
<comment type="caution">
    <text evidence="12">The sequence shown here is derived from an EMBL/GenBank/DDBJ whole genome shotgun (WGS) entry which is preliminary data.</text>
</comment>
<evidence type="ECO:0000256" key="1">
    <source>
        <dbReference type="ARBA" id="ARBA00001946"/>
    </source>
</evidence>
<evidence type="ECO:0000256" key="4">
    <source>
        <dbReference type="ARBA" id="ARBA00017654"/>
    </source>
</evidence>
<comment type="similarity">
    <text evidence="2 10">Belongs to the glucose-1-phosphate thymidylyltransferase family.</text>
</comment>
<dbReference type="InterPro" id="IPR005835">
    <property type="entry name" value="NTP_transferase_dom"/>
</dbReference>
<evidence type="ECO:0000259" key="11">
    <source>
        <dbReference type="Pfam" id="PF00483"/>
    </source>
</evidence>
<dbReference type="RefSeq" id="WP_378253369.1">
    <property type="nucleotide sequence ID" value="NZ_JBHSIT010000002.1"/>
</dbReference>
<keyword evidence="8 10" id="KW-0460">Magnesium</keyword>
<keyword evidence="5 10" id="KW-0808">Transferase</keyword>